<organism evidence="1 2">
    <name type="scientific">Rhizobium viscosum</name>
    <name type="common">Arthrobacter viscosus</name>
    <dbReference type="NCBI Taxonomy" id="1673"/>
    <lineage>
        <taxon>Bacteria</taxon>
        <taxon>Pseudomonadati</taxon>
        <taxon>Pseudomonadota</taxon>
        <taxon>Alphaproteobacteria</taxon>
        <taxon>Hyphomicrobiales</taxon>
        <taxon>Rhizobiaceae</taxon>
        <taxon>Rhizobium/Agrobacterium group</taxon>
        <taxon>Rhizobium</taxon>
    </lineage>
</organism>
<accession>A0ABR9IY14</accession>
<proteinExistence type="predicted"/>
<dbReference type="InterPro" id="IPR036322">
    <property type="entry name" value="WD40_repeat_dom_sf"/>
</dbReference>
<comment type="caution">
    <text evidence="1">The sequence shown here is derived from an EMBL/GenBank/DDBJ whole genome shotgun (WGS) entry which is preliminary data.</text>
</comment>
<protein>
    <recommendedName>
        <fullName evidence="3">WD40 repeat domain-containing protein</fullName>
    </recommendedName>
</protein>
<gene>
    <name evidence="1" type="ORF">H4W29_005371</name>
</gene>
<evidence type="ECO:0008006" key="3">
    <source>
        <dbReference type="Google" id="ProtNLM"/>
    </source>
</evidence>
<dbReference type="Gene3D" id="2.130.10.10">
    <property type="entry name" value="YVTN repeat-like/Quinoprotein amine dehydrogenase"/>
    <property type="match status" value="1"/>
</dbReference>
<sequence>MLSFDEGRRIYIATHDGHVQLWTPGAEHPTKEVVTGGEYRSLRGKSALLHPLHDGKILFVETNGRIVLFDQQLSILSARTLFGVGEEEKQSKEPVPGQQSMIAYAATDGRQLGIGYEKWGVGINSFLLPLDPYLEEGTENLNKIAKETWTYNSVFRFSFKSSPYIKFIINDYIGKTEEVQNEDEVSAIAVCNNYTIIGTMTRNILFVDNDNFDSERSRVVSVRENSEENLDGKIVDVGCLGKDYAYSIAIDGDFGHVQLWDINEKSLLDWIDEKKGGHMGMAFRAIASQQNTLLTLGHGEIKLWSIKNSKLEKIGEEYFDSEGEWSNQDSDAVALADGSFLVWDGERIKKLKADGSSFEYFAGPQ</sequence>
<keyword evidence="2" id="KW-1185">Reference proteome</keyword>
<dbReference type="Proteomes" id="UP000620262">
    <property type="component" value="Unassembled WGS sequence"/>
</dbReference>
<dbReference type="EMBL" id="JADBEC010000002">
    <property type="protein sequence ID" value="MBE1508126.1"/>
    <property type="molecule type" value="Genomic_DNA"/>
</dbReference>
<name>A0ABR9IY14_RHIVS</name>
<reference evidence="1 2" key="1">
    <citation type="submission" date="2020-10" db="EMBL/GenBank/DDBJ databases">
        <title>Sequencing the genomes of 1000 actinobacteria strains.</title>
        <authorList>
            <person name="Klenk H.-P."/>
        </authorList>
    </citation>
    <scope>NUCLEOTIDE SEQUENCE [LARGE SCALE GENOMIC DNA]</scope>
    <source>
        <strain evidence="1 2">DSM 7307</strain>
    </source>
</reference>
<evidence type="ECO:0000313" key="1">
    <source>
        <dbReference type="EMBL" id="MBE1508126.1"/>
    </source>
</evidence>
<dbReference type="RefSeq" id="WP_344750469.1">
    <property type="nucleotide sequence ID" value="NZ_BAAAVL010000002.1"/>
</dbReference>
<evidence type="ECO:0000313" key="2">
    <source>
        <dbReference type="Proteomes" id="UP000620262"/>
    </source>
</evidence>
<dbReference type="InterPro" id="IPR015943">
    <property type="entry name" value="WD40/YVTN_repeat-like_dom_sf"/>
</dbReference>
<dbReference type="SUPFAM" id="SSF50978">
    <property type="entry name" value="WD40 repeat-like"/>
    <property type="match status" value="1"/>
</dbReference>